<feature type="transmembrane region" description="Helical" evidence="9">
    <location>
        <begin position="262"/>
        <end position="284"/>
    </location>
</feature>
<evidence type="ECO:0000313" key="11">
    <source>
        <dbReference type="Proteomes" id="UP000321606"/>
    </source>
</evidence>
<keyword evidence="2" id="KW-0813">Transport</keyword>
<dbReference type="KEGG" id="lgo:JCM16774_0846"/>
<keyword evidence="5 9" id="KW-0812">Transmembrane</keyword>
<feature type="transmembrane region" description="Helical" evidence="9">
    <location>
        <begin position="192"/>
        <end position="209"/>
    </location>
</feature>
<dbReference type="Proteomes" id="UP000321606">
    <property type="component" value="Chromosome"/>
</dbReference>
<evidence type="ECO:0000313" key="10">
    <source>
        <dbReference type="EMBL" id="BBM35916.1"/>
    </source>
</evidence>
<evidence type="ECO:0000256" key="5">
    <source>
        <dbReference type="ARBA" id="ARBA00022692"/>
    </source>
</evidence>
<evidence type="ECO:0000256" key="2">
    <source>
        <dbReference type="ARBA" id="ARBA00022448"/>
    </source>
</evidence>
<comment type="similarity">
    <text evidence="8">Belongs to the TsuA/YedE (TC 9.B.102) family.</text>
</comment>
<dbReference type="PANTHER" id="PTHR30574">
    <property type="entry name" value="INNER MEMBRANE PROTEIN YEDE"/>
    <property type="match status" value="1"/>
</dbReference>
<keyword evidence="7 9" id="KW-0472">Membrane</keyword>
<dbReference type="Pfam" id="PF04143">
    <property type="entry name" value="Sulf_transp"/>
    <property type="match status" value="1"/>
</dbReference>
<dbReference type="STRING" id="714315.GCA_000516535_00837"/>
<proteinExistence type="inferred from homology"/>
<feature type="transmembrane region" description="Helical" evidence="9">
    <location>
        <begin position="337"/>
        <end position="358"/>
    </location>
</feature>
<keyword evidence="6 9" id="KW-1133">Transmembrane helix</keyword>
<evidence type="ECO:0000256" key="4">
    <source>
        <dbReference type="ARBA" id="ARBA00022519"/>
    </source>
</evidence>
<evidence type="ECO:0000256" key="7">
    <source>
        <dbReference type="ARBA" id="ARBA00023136"/>
    </source>
</evidence>
<feature type="transmembrane region" description="Helical" evidence="9">
    <location>
        <begin position="88"/>
        <end position="111"/>
    </location>
</feature>
<dbReference type="OrthoDB" id="3190590at2"/>
<dbReference type="GO" id="GO:0005886">
    <property type="term" value="C:plasma membrane"/>
    <property type="evidence" value="ECO:0007669"/>
    <property type="project" value="UniProtKB-SubCell"/>
</dbReference>
<evidence type="ECO:0000256" key="6">
    <source>
        <dbReference type="ARBA" id="ARBA00022989"/>
    </source>
</evidence>
<evidence type="ECO:0000256" key="1">
    <source>
        <dbReference type="ARBA" id="ARBA00004429"/>
    </source>
</evidence>
<feature type="transmembrane region" description="Helical" evidence="9">
    <location>
        <begin position="160"/>
        <end position="180"/>
    </location>
</feature>
<protein>
    <submittedName>
        <fullName evidence="10">Uncharacterized protein</fullName>
    </submittedName>
</protein>
<evidence type="ECO:0000256" key="3">
    <source>
        <dbReference type="ARBA" id="ARBA00022475"/>
    </source>
</evidence>
<keyword evidence="3" id="KW-1003">Cell membrane</keyword>
<dbReference type="NCBIfam" id="TIGR04112">
    <property type="entry name" value="seleno_YedE"/>
    <property type="match status" value="1"/>
</dbReference>
<dbReference type="PANTHER" id="PTHR30574:SF1">
    <property type="entry name" value="SULPHUR TRANSPORT DOMAIN-CONTAINING PROTEIN"/>
    <property type="match status" value="1"/>
</dbReference>
<organism evidence="10 11">
    <name type="scientific">Pseudoleptotrichia goodfellowii</name>
    <dbReference type="NCBI Taxonomy" id="157692"/>
    <lineage>
        <taxon>Bacteria</taxon>
        <taxon>Fusobacteriati</taxon>
        <taxon>Fusobacteriota</taxon>
        <taxon>Fusobacteriia</taxon>
        <taxon>Fusobacteriales</taxon>
        <taxon>Leptotrichiaceae</taxon>
        <taxon>Pseudoleptotrichia</taxon>
    </lineage>
</organism>
<feature type="transmembrane region" description="Helical" evidence="9">
    <location>
        <begin position="221"/>
        <end position="242"/>
    </location>
</feature>
<feature type="transmembrane region" description="Helical" evidence="9">
    <location>
        <begin position="296"/>
        <end position="317"/>
    </location>
</feature>
<dbReference type="RefSeq" id="WP_026737357.1">
    <property type="nucleotide sequence ID" value="NZ_AP019822.1"/>
</dbReference>
<evidence type="ECO:0000256" key="8">
    <source>
        <dbReference type="ARBA" id="ARBA00035655"/>
    </source>
</evidence>
<dbReference type="InterPro" id="IPR007272">
    <property type="entry name" value="Sulf_transp_TsuA/YedE"/>
</dbReference>
<dbReference type="AlphaFoldDB" id="A0A510JA36"/>
<feature type="transmembrane region" description="Helical" evidence="9">
    <location>
        <begin position="123"/>
        <end position="140"/>
    </location>
</feature>
<comment type="subcellular location">
    <subcellularLocation>
        <location evidence="1">Cell inner membrane</location>
        <topology evidence="1">Multi-pass membrane protein</topology>
    </subcellularLocation>
</comment>
<keyword evidence="4" id="KW-0997">Cell inner membrane</keyword>
<dbReference type="EMBL" id="AP019822">
    <property type="protein sequence ID" value="BBM35916.1"/>
    <property type="molecule type" value="Genomic_DNA"/>
</dbReference>
<name>A0A510JA36_9FUSO</name>
<evidence type="ECO:0000256" key="9">
    <source>
        <dbReference type="SAM" id="Phobius"/>
    </source>
</evidence>
<reference evidence="10 11" key="1">
    <citation type="submission" date="2019-07" db="EMBL/GenBank/DDBJ databases">
        <title>Complete Genome Sequence of Leptotrichia goodfellowii Strain JCM 16774.</title>
        <authorList>
            <person name="Watanabe S."/>
            <person name="Cui L."/>
        </authorList>
    </citation>
    <scope>NUCLEOTIDE SEQUENCE [LARGE SCALE GENOMIC DNA]</scope>
    <source>
        <strain evidence="10 11">JCM16774</strain>
    </source>
</reference>
<sequence>MEITNSKKGLLMGILMGLVAVMLAIAGNPKNMAICLACFIRDMSGSMKFHTAPVVQYFRPEIVGMVLGAFIMSIFSKEYKATAGSSPVIRFFSGMAMMIGALVFLGCPTRMILRMASGDMSSYVGLVGFLAGIGTGSFFIKKGYSLEKNVEVKKENGYIFPIVMAILLILSAVTTGLFAASTKGPGSVHAPLILSLLGGLIVGAIAQKFRVCFTGAFRNIILLKNFEVFSVIFGMFITVMIYNIATGQFKFVPYGPVAHAEALWNILGLYVVGFAGILLGGCPLRQVILAGQGSSDSVITVIGMFVGAAAAHNFKLAAGPATKATGTTPAAIGGPGINGKIMVIVCIIYLFYVAITGLKKEKTE</sequence>
<gene>
    <name evidence="10" type="ORF">JCM16774_0846</name>
</gene>
<feature type="transmembrane region" description="Helical" evidence="9">
    <location>
        <begin position="9"/>
        <end position="27"/>
    </location>
</feature>
<accession>A0A510JA36</accession>
<dbReference type="InterPro" id="IPR026366">
    <property type="entry name" value="Seleno_YedE"/>
</dbReference>
<feature type="transmembrane region" description="Helical" evidence="9">
    <location>
        <begin position="57"/>
        <end position="76"/>
    </location>
</feature>